<protein>
    <submittedName>
        <fullName evidence="2">Uncharacterized protein</fullName>
    </submittedName>
</protein>
<dbReference type="AlphaFoldDB" id="A0A8J4LWI0"/>
<organism evidence="2 3">
    <name type="scientific">Volvox reticuliferus</name>
    <dbReference type="NCBI Taxonomy" id="1737510"/>
    <lineage>
        <taxon>Eukaryota</taxon>
        <taxon>Viridiplantae</taxon>
        <taxon>Chlorophyta</taxon>
        <taxon>core chlorophytes</taxon>
        <taxon>Chlorophyceae</taxon>
        <taxon>CS clade</taxon>
        <taxon>Chlamydomonadales</taxon>
        <taxon>Volvocaceae</taxon>
        <taxon>Volvox</taxon>
    </lineage>
</organism>
<feature type="region of interest" description="Disordered" evidence="1">
    <location>
        <begin position="1"/>
        <end position="279"/>
    </location>
</feature>
<evidence type="ECO:0000313" key="2">
    <source>
        <dbReference type="EMBL" id="GIM12234.1"/>
    </source>
</evidence>
<feature type="compositionally biased region" description="Acidic residues" evidence="1">
    <location>
        <begin position="229"/>
        <end position="259"/>
    </location>
</feature>
<feature type="compositionally biased region" description="Low complexity" evidence="1">
    <location>
        <begin position="75"/>
        <end position="102"/>
    </location>
</feature>
<feature type="compositionally biased region" description="Low complexity" evidence="1">
    <location>
        <begin position="185"/>
        <end position="200"/>
    </location>
</feature>
<feature type="compositionally biased region" description="Low complexity" evidence="1">
    <location>
        <begin position="40"/>
        <end position="52"/>
    </location>
</feature>
<feature type="non-terminal residue" evidence="2">
    <location>
        <position position="1"/>
    </location>
</feature>
<proteinExistence type="predicted"/>
<comment type="caution">
    <text evidence="2">The sequence shown here is derived from an EMBL/GenBank/DDBJ whole genome shotgun (WGS) entry which is preliminary data.</text>
</comment>
<evidence type="ECO:0000256" key="1">
    <source>
        <dbReference type="SAM" id="MobiDB-lite"/>
    </source>
</evidence>
<sequence length="279" mass="29176">GRGRGRGHQVEDSSDSYEPEDWYRPNQPVTVRATERPRRAAAVTAARCIARTLNAGIKDKPMSPANVGGGGGSCSGKRSSSETSSTSNCDDSSCSGGNSESKAPGSEELAEQVAWPETENDNGDLEDYEMEVDEPGQAASDWWSGEVRSLPPRKGLIQAARDATASMTISSDEADTGSSEDTSNGRTGRTAGGTRASSSADAHTGDGAGAPVHSRAETDMETKTSDGGLGDDEDGDTDMDGDDERSDAGGSDDEEDEGEQLLSAIRAAAGRKQQQRQRH</sequence>
<accession>A0A8J4LWI0</accession>
<feature type="compositionally biased region" description="Basic and acidic residues" evidence="1">
    <location>
        <begin position="214"/>
        <end position="224"/>
    </location>
</feature>
<gene>
    <name evidence="2" type="ORF">Vretimale_15620</name>
</gene>
<feature type="compositionally biased region" description="Polar residues" evidence="1">
    <location>
        <begin position="165"/>
        <end position="184"/>
    </location>
</feature>
<feature type="compositionally biased region" description="Acidic residues" evidence="1">
    <location>
        <begin position="118"/>
        <end position="134"/>
    </location>
</feature>
<reference evidence="2" key="1">
    <citation type="journal article" date="2021" name="Proc. Natl. Acad. Sci. U.S.A.">
        <title>Three genomes in the algal genus Volvox reveal the fate of a haploid sex-determining region after a transition to homothallism.</title>
        <authorList>
            <person name="Yamamoto K."/>
            <person name="Hamaji T."/>
            <person name="Kawai-Toyooka H."/>
            <person name="Matsuzaki R."/>
            <person name="Takahashi F."/>
            <person name="Nishimura Y."/>
            <person name="Kawachi M."/>
            <person name="Noguchi H."/>
            <person name="Minakuchi Y."/>
            <person name="Umen J.G."/>
            <person name="Toyoda A."/>
            <person name="Nozaki H."/>
        </authorList>
    </citation>
    <scope>NUCLEOTIDE SEQUENCE</scope>
    <source>
        <strain evidence="2">NIES-3785</strain>
    </source>
</reference>
<name>A0A8J4LWI0_9CHLO</name>
<dbReference type="Proteomes" id="UP000722791">
    <property type="component" value="Unassembled WGS sequence"/>
</dbReference>
<evidence type="ECO:0000313" key="3">
    <source>
        <dbReference type="Proteomes" id="UP000722791"/>
    </source>
</evidence>
<dbReference type="EMBL" id="BNCQ01000042">
    <property type="protein sequence ID" value="GIM12234.1"/>
    <property type="molecule type" value="Genomic_DNA"/>
</dbReference>